<organism evidence="4">
    <name type="scientific">Hemiselmis andersenii</name>
    <name type="common">Cryptophyte alga</name>
    <dbReference type="NCBI Taxonomy" id="464988"/>
    <lineage>
        <taxon>Eukaryota</taxon>
        <taxon>Cryptophyceae</taxon>
        <taxon>Cryptomonadales</taxon>
        <taxon>Hemiselmidaceae</taxon>
        <taxon>Hemiselmis</taxon>
    </lineage>
</organism>
<dbReference type="AlphaFoldDB" id="A0A6U4UL17"/>
<keyword evidence="2" id="KW-0732">Signal</keyword>
<evidence type="ECO:0000259" key="3">
    <source>
        <dbReference type="Pfam" id="PF02617"/>
    </source>
</evidence>
<feature type="chain" id="PRO_5030160425" description="Adaptor protein ClpS core domain-containing protein" evidence="2">
    <location>
        <begin position="31"/>
        <end position="203"/>
    </location>
</feature>
<evidence type="ECO:0000313" key="4">
    <source>
        <dbReference type="EMBL" id="CAD8954848.1"/>
    </source>
</evidence>
<name>A0A6U4UL17_HEMAN</name>
<dbReference type="PANTHER" id="PTHR33473:SF17">
    <property type="entry name" value="ATP-DEPENDENT CLP PROTEASE ADAPTER PROTEIN CLPS1, CHLOROPLASTIC"/>
    <property type="match status" value="1"/>
</dbReference>
<reference evidence="4" key="1">
    <citation type="submission" date="2021-01" db="EMBL/GenBank/DDBJ databases">
        <authorList>
            <person name="Corre E."/>
            <person name="Pelletier E."/>
            <person name="Niang G."/>
            <person name="Scheremetjew M."/>
            <person name="Finn R."/>
            <person name="Kale V."/>
            <person name="Holt S."/>
            <person name="Cochrane G."/>
            <person name="Meng A."/>
            <person name="Brown T."/>
            <person name="Cohen L."/>
        </authorList>
    </citation>
    <scope>NUCLEOTIDE SEQUENCE</scope>
    <source>
        <strain evidence="4">CCMP644</strain>
    </source>
</reference>
<dbReference type="PANTHER" id="PTHR33473">
    <property type="entry name" value="ATP-DEPENDENT CLP PROTEASE ADAPTER PROTEIN CLPS1, CHLOROPLASTIC"/>
    <property type="match status" value="1"/>
</dbReference>
<accession>A0A6U4UL17</accession>
<sequence>MAVMIRGGSGLTLTLLVVMAIATLVPHAESFMPLHAPLRSSGALLHRPVPCTDKGTVSLTSGARRLPSCGAEEGKGGDRQGGEGGVDGGERERARGGVAVLTKTPDTENVDEVQDKVKYEGNWRVLLHRDDWATMDYGQWAIMTVIPTISHKKAHKIALQAHMKGIATVTIVPKSLARAFSLGFWKLGFTSSIAPEDKSSMFE</sequence>
<dbReference type="GO" id="GO:0030163">
    <property type="term" value="P:protein catabolic process"/>
    <property type="evidence" value="ECO:0007669"/>
    <property type="project" value="InterPro"/>
</dbReference>
<dbReference type="InterPro" id="IPR003769">
    <property type="entry name" value="ClpS_core"/>
</dbReference>
<dbReference type="Pfam" id="PF02617">
    <property type="entry name" value="ClpS"/>
    <property type="match status" value="1"/>
</dbReference>
<protein>
    <recommendedName>
        <fullName evidence="3">Adaptor protein ClpS core domain-containing protein</fullName>
    </recommendedName>
</protein>
<dbReference type="Gene3D" id="3.30.1390.10">
    <property type="match status" value="1"/>
</dbReference>
<dbReference type="InterPro" id="IPR022935">
    <property type="entry name" value="ClpS"/>
</dbReference>
<evidence type="ECO:0000256" key="1">
    <source>
        <dbReference type="SAM" id="MobiDB-lite"/>
    </source>
</evidence>
<dbReference type="InterPro" id="IPR014719">
    <property type="entry name" value="Ribosomal_bL12_C/ClpS-like"/>
</dbReference>
<gene>
    <name evidence="4" type="ORF">HAND00432_LOCUS9386</name>
</gene>
<evidence type="ECO:0000256" key="2">
    <source>
        <dbReference type="SAM" id="SignalP"/>
    </source>
</evidence>
<feature type="compositionally biased region" description="Basic and acidic residues" evidence="1">
    <location>
        <begin position="72"/>
        <end position="81"/>
    </location>
</feature>
<dbReference type="SUPFAM" id="SSF54736">
    <property type="entry name" value="ClpS-like"/>
    <property type="match status" value="1"/>
</dbReference>
<feature type="domain" description="Adaptor protein ClpS core" evidence="3">
    <location>
        <begin position="121"/>
        <end position="177"/>
    </location>
</feature>
<dbReference type="EMBL" id="HBFX01015537">
    <property type="protein sequence ID" value="CAD8954848.1"/>
    <property type="molecule type" value="Transcribed_RNA"/>
</dbReference>
<dbReference type="GO" id="GO:0006508">
    <property type="term" value="P:proteolysis"/>
    <property type="evidence" value="ECO:0007669"/>
    <property type="project" value="InterPro"/>
</dbReference>
<proteinExistence type="predicted"/>
<feature type="region of interest" description="Disordered" evidence="1">
    <location>
        <begin position="62"/>
        <end position="95"/>
    </location>
</feature>
<feature type="signal peptide" evidence="2">
    <location>
        <begin position="1"/>
        <end position="30"/>
    </location>
</feature>